<reference evidence="3" key="1">
    <citation type="journal article" date="2017" name="Genome Biol.">
        <title>Comparative genomics reveals high biological diversity and specific adaptations in the industrially and medically important fungal genus Aspergillus.</title>
        <authorList>
            <person name="de Vries R.P."/>
            <person name="Riley R."/>
            <person name="Wiebenga A."/>
            <person name="Aguilar-Osorio G."/>
            <person name="Amillis S."/>
            <person name="Uchima C.A."/>
            <person name="Anderluh G."/>
            <person name="Asadollahi M."/>
            <person name="Askin M."/>
            <person name="Barry K."/>
            <person name="Battaglia E."/>
            <person name="Bayram O."/>
            <person name="Benocci T."/>
            <person name="Braus-Stromeyer S.A."/>
            <person name="Caldana C."/>
            <person name="Canovas D."/>
            <person name="Cerqueira G.C."/>
            <person name="Chen F."/>
            <person name="Chen W."/>
            <person name="Choi C."/>
            <person name="Clum A."/>
            <person name="Dos Santos R.A."/>
            <person name="Damasio A.R."/>
            <person name="Diallinas G."/>
            <person name="Emri T."/>
            <person name="Fekete E."/>
            <person name="Flipphi M."/>
            <person name="Freyberg S."/>
            <person name="Gallo A."/>
            <person name="Gournas C."/>
            <person name="Habgood R."/>
            <person name="Hainaut M."/>
            <person name="Harispe M.L."/>
            <person name="Henrissat B."/>
            <person name="Hilden K.S."/>
            <person name="Hope R."/>
            <person name="Hossain A."/>
            <person name="Karabika E."/>
            <person name="Karaffa L."/>
            <person name="Karanyi Z."/>
            <person name="Krasevec N."/>
            <person name="Kuo A."/>
            <person name="Kusch H."/>
            <person name="LaButti K."/>
            <person name="Lagendijk E.L."/>
            <person name="Lapidus A."/>
            <person name="Levasseur A."/>
            <person name="Lindquist E."/>
            <person name="Lipzen A."/>
            <person name="Logrieco A.F."/>
            <person name="MacCabe A."/>
            <person name="Maekelae M.R."/>
            <person name="Malavazi I."/>
            <person name="Melin P."/>
            <person name="Meyer V."/>
            <person name="Mielnichuk N."/>
            <person name="Miskei M."/>
            <person name="Molnar A.P."/>
            <person name="Mule G."/>
            <person name="Ngan C.Y."/>
            <person name="Orejas M."/>
            <person name="Orosz E."/>
            <person name="Ouedraogo J.P."/>
            <person name="Overkamp K.M."/>
            <person name="Park H.-S."/>
            <person name="Perrone G."/>
            <person name="Piumi F."/>
            <person name="Punt P.J."/>
            <person name="Ram A.F."/>
            <person name="Ramon A."/>
            <person name="Rauscher S."/>
            <person name="Record E."/>
            <person name="Riano-Pachon D.M."/>
            <person name="Robert V."/>
            <person name="Roehrig J."/>
            <person name="Ruller R."/>
            <person name="Salamov A."/>
            <person name="Salih N.S."/>
            <person name="Samson R.A."/>
            <person name="Sandor E."/>
            <person name="Sanguinetti M."/>
            <person name="Schuetze T."/>
            <person name="Sepcic K."/>
            <person name="Shelest E."/>
            <person name="Sherlock G."/>
            <person name="Sophianopoulou V."/>
            <person name="Squina F.M."/>
            <person name="Sun H."/>
            <person name="Susca A."/>
            <person name="Todd R.B."/>
            <person name="Tsang A."/>
            <person name="Unkles S.E."/>
            <person name="van de Wiele N."/>
            <person name="van Rossen-Uffink D."/>
            <person name="Oliveira J.V."/>
            <person name="Vesth T.C."/>
            <person name="Visser J."/>
            <person name="Yu J.-H."/>
            <person name="Zhou M."/>
            <person name="Andersen M.R."/>
            <person name="Archer D.B."/>
            <person name="Baker S.E."/>
            <person name="Benoit I."/>
            <person name="Brakhage A.A."/>
            <person name="Braus G.H."/>
            <person name="Fischer R."/>
            <person name="Frisvad J.C."/>
            <person name="Goldman G.H."/>
            <person name="Houbraken J."/>
            <person name="Oakley B."/>
            <person name="Pocsi I."/>
            <person name="Scazzocchio C."/>
            <person name="Seiboth B."/>
            <person name="vanKuyk P.A."/>
            <person name="Wortman J."/>
            <person name="Dyer P.S."/>
            <person name="Grigoriev I.V."/>
        </authorList>
    </citation>
    <scope>NUCLEOTIDE SEQUENCE [LARGE SCALE GENOMIC DNA]</scope>
    <source>
        <strain evidence="3">CBS 516.65</strain>
    </source>
</reference>
<evidence type="ECO:0000313" key="2">
    <source>
        <dbReference type="EMBL" id="OJJ78741.1"/>
    </source>
</evidence>
<name>A0A1L9V4B4_ASPGL</name>
<dbReference type="GeneID" id="34464210"/>
<dbReference type="AlphaFoldDB" id="A0A1L9V4B4"/>
<dbReference type="Proteomes" id="UP000184300">
    <property type="component" value="Unassembled WGS sequence"/>
</dbReference>
<protein>
    <submittedName>
        <fullName evidence="2">Uncharacterized protein</fullName>
    </submittedName>
</protein>
<dbReference type="RefSeq" id="XP_022395439.1">
    <property type="nucleotide sequence ID" value="XM_022547949.1"/>
</dbReference>
<evidence type="ECO:0000313" key="3">
    <source>
        <dbReference type="Proteomes" id="UP000184300"/>
    </source>
</evidence>
<feature type="compositionally biased region" description="Polar residues" evidence="1">
    <location>
        <begin position="54"/>
        <end position="73"/>
    </location>
</feature>
<dbReference type="EMBL" id="KV878928">
    <property type="protein sequence ID" value="OJJ78741.1"/>
    <property type="molecule type" value="Genomic_DNA"/>
</dbReference>
<gene>
    <name evidence="2" type="ORF">ASPGLDRAFT_53337</name>
</gene>
<proteinExistence type="predicted"/>
<dbReference type="VEuPathDB" id="FungiDB:ASPGLDRAFT_53337"/>
<keyword evidence="3" id="KW-1185">Reference proteome</keyword>
<evidence type="ECO:0000256" key="1">
    <source>
        <dbReference type="SAM" id="MobiDB-lite"/>
    </source>
</evidence>
<sequence length="86" mass="9615">MSHSKKNNNNNNNKIKYHVKICSALWDVINAVPYTDSGGRGYIVNHDSMPESSIPLTESSNLHTPTYHQTNPKTKLGSLELHQSIP</sequence>
<accession>A0A1L9V4B4</accession>
<organism evidence="2 3">
    <name type="scientific">Aspergillus glaucus CBS 516.65</name>
    <dbReference type="NCBI Taxonomy" id="1160497"/>
    <lineage>
        <taxon>Eukaryota</taxon>
        <taxon>Fungi</taxon>
        <taxon>Dikarya</taxon>
        <taxon>Ascomycota</taxon>
        <taxon>Pezizomycotina</taxon>
        <taxon>Eurotiomycetes</taxon>
        <taxon>Eurotiomycetidae</taxon>
        <taxon>Eurotiales</taxon>
        <taxon>Aspergillaceae</taxon>
        <taxon>Aspergillus</taxon>
        <taxon>Aspergillus subgen. Aspergillus</taxon>
    </lineage>
</organism>
<feature type="region of interest" description="Disordered" evidence="1">
    <location>
        <begin position="54"/>
        <end position="86"/>
    </location>
</feature>